<proteinExistence type="predicted"/>
<gene>
    <name evidence="1" type="ORF">HOLleu_07927</name>
</gene>
<dbReference type="EMBL" id="JAIZAY010000003">
    <property type="protein sequence ID" value="KAJ8045011.1"/>
    <property type="molecule type" value="Genomic_DNA"/>
</dbReference>
<comment type="caution">
    <text evidence="1">The sequence shown here is derived from an EMBL/GenBank/DDBJ whole genome shotgun (WGS) entry which is preliminary data.</text>
</comment>
<dbReference type="PANTHER" id="PTHR47331">
    <property type="entry name" value="PHD-TYPE DOMAIN-CONTAINING PROTEIN"/>
    <property type="match status" value="1"/>
</dbReference>
<dbReference type="PANTHER" id="PTHR47331:SF1">
    <property type="entry name" value="GAG-LIKE PROTEIN"/>
    <property type="match status" value="1"/>
</dbReference>
<accession>A0A9Q1CGR0</accession>
<protein>
    <submittedName>
        <fullName evidence="1">Uncharacterized protein</fullName>
    </submittedName>
</protein>
<evidence type="ECO:0000313" key="2">
    <source>
        <dbReference type="Proteomes" id="UP001152320"/>
    </source>
</evidence>
<keyword evidence="2" id="KW-1185">Reference proteome</keyword>
<dbReference type="OrthoDB" id="10067762at2759"/>
<dbReference type="Proteomes" id="UP001152320">
    <property type="component" value="Chromosome 3"/>
</dbReference>
<evidence type="ECO:0000313" key="1">
    <source>
        <dbReference type="EMBL" id="KAJ8045011.1"/>
    </source>
</evidence>
<dbReference type="AlphaFoldDB" id="A0A9Q1CGR0"/>
<name>A0A9Q1CGR0_HOLLE</name>
<reference evidence="1" key="1">
    <citation type="submission" date="2021-10" db="EMBL/GenBank/DDBJ databases">
        <title>Tropical sea cucumber genome reveals ecological adaptation and Cuvierian tubules defense mechanism.</title>
        <authorList>
            <person name="Chen T."/>
        </authorList>
    </citation>
    <scope>NUCLEOTIDE SEQUENCE</scope>
    <source>
        <strain evidence="1">Nanhai2018</strain>
        <tissue evidence="1">Muscle</tissue>
    </source>
</reference>
<organism evidence="1 2">
    <name type="scientific">Holothuria leucospilota</name>
    <name type="common">Black long sea cucumber</name>
    <name type="synonym">Mertensiothuria leucospilota</name>
    <dbReference type="NCBI Taxonomy" id="206669"/>
    <lineage>
        <taxon>Eukaryota</taxon>
        <taxon>Metazoa</taxon>
        <taxon>Echinodermata</taxon>
        <taxon>Eleutherozoa</taxon>
        <taxon>Echinozoa</taxon>
        <taxon>Holothuroidea</taxon>
        <taxon>Aspidochirotacea</taxon>
        <taxon>Aspidochirotida</taxon>
        <taxon>Holothuriidae</taxon>
        <taxon>Holothuria</taxon>
    </lineage>
</organism>
<sequence>MGAPCSMPTRIVTGLKVETIGGDGVEVNLSPVFAKFNLPVEEWHILTERDIEVWEHLKDVKLPKLGDIHGIDLLTGNNVPAANAPIEVKTGPLGSLTAATLAVRMVAIIQKEINMKTDRVLYSTDSTSVLRYICNDRARYHTFVANRIQVIREASRPFQWYHVDTKANRADLALRGV</sequence>